<dbReference type="Pfam" id="PF25921">
    <property type="entry name" value="DUF7967"/>
    <property type="match status" value="1"/>
</dbReference>
<feature type="domain" description="DUF7967" evidence="2">
    <location>
        <begin position="28"/>
        <end position="70"/>
    </location>
</feature>
<feature type="region of interest" description="Disordered" evidence="1">
    <location>
        <begin position="1"/>
        <end position="29"/>
    </location>
</feature>
<proteinExistence type="predicted"/>
<dbReference type="Proteomes" id="UP001596118">
    <property type="component" value="Unassembled WGS sequence"/>
</dbReference>
<protein>
    <recommendedName>
        <fullName evidence="2">DUF7967 domain-containing protein</fullName>
    </recommendedName>
</protein>
<reference evidence="3 4" key="1">
    <citation type="journal article" date="2019" name="Int. J. Syst. Evol. Microbiol.">
        <title>The Global Catalogue of Microorganisms (GCM) 10K type strain sequencing project: providing services to taxonomists for standard genome sequencing and annotation.</title>
        <authorList>
            <consortium name="The Broad Institute Genomics Platform"/>
            <consortium name="The Broad Institute Genome Sequencing Center for Infectious Disease"/>
            <person name="Wu L."/>
            <person name="Ma J."/>
        </authorList>
    </citation>
    <scope>NUCLEOTIDE SEQUENCE [LARGE SCALE GENOMIC DNA]</scope>
    <source>
        <strain evidence="3 4">CGMCC 1.12124</strain>
    </source>
</reference>
<comment type="caution">
    <text evidence="3">The sequence shown here is derived from an EMBL/GenBank/DDBJ whole genome shotgun (WGS) entry which is preliminary data.</text>
</comment>
<organism evidence="3 4">
    <name type="scientific">Halorubrum rubrum</name>
    <dbReference type="NCBI Taxonomy" id="1126240"/>
    <lineage>
        <taxon>Archaea</taxon>
        <taxon>Methanobacteriati</taxon>
        <taxon>Methanobacteriota</taxon>
        <taxon>Stenosarchaea group</taxon>
        <taxon>Halobacteria</taxon>
        <taxon>Halobacteriales</taxon>
        <taxon>Haloferacaceae</taxon>
        <taxon>Halorubrum</taxon>
    </lineage>
</organism>
<dbReference type="EMBL" id="JBHSKY010000002">
    <property type="protein sequence ID" value="MFC5277439.1"/>
    <property type="molecule type" value="Genomic_DNA"/>
</dbReference>
<evidence type="ECO:0000313" key="3">
    <source>
        <dbReference type="EMBL" id="MFC5277439.1"/>
    </source>
</evidence>
<evidence type="ECO:0000259" key="2">
    <source>
        <dbReference type="Pfam" id="PF25921"/>
    </source>
</evidence>
<sequence length="84" mass="9470">MNEAATGREDEAERDGSNGDERAEFAGSERTRMWLVERTYSDDEQNMVILTYATPDGAQYSERNARCPRLRTCATRPPPSTPTI</sequence>
<dbReference type="AlphaFoldDB" id="A0ABD5QXN4"/>
<accession>A0ABD5QXN4</accession>
<evidence type="ECO:0000313" key="4">
    <source>
        <dbReference type="Proteomes" id="UP001596118"/>
    </source>
</evidence>
<keyword evidence="4" id="KW-1185">Reference proteome</keyword>
<gene>
    <name evidence="3" type="ORF">ACFPM1_01460</name>
</gene>
<dbReference type="InterPro" id="IPR058273">
    <property type="entry name" value="DUF7967"/>
</dbReference>
<name>A0ABD5QXN4_9EURY</name>
<evidence type="ECO:0000256" key="1">
    <source>
        <dbReference type="SAM" id="MobiDB-lite"/>
    </source>
</evidence>
<dbReference type="RefSeq" id="WP_256411002.1">
    <property type="nucleotide sequence ID" value="NZ_JANHDM010000002.1"/>
</dbReference>